<organism evidence="1">
    <name type="scientific">Picea glauca</name>
    <name type="common">White spruce</name>
    <name type="synonym">Pinus glauca</name>
    <dbReference type="NCBI Taxonomy" id="3330"/>
    <lineage>
        <taxon>Eukaryota</taxon>
        <taxon>Viridiplantae</taxon>
        <taxon>Streptophyta</taxon>
        <taxon>Embryophyta</taxon>
        <taxon>Tracheophyta</taxon>
        <taxon>Spermatophyta</taxon>
        <taxon>Pinopsida</taxon>
        <taxon>Pinidae</taxon>
        <taxon>Conifers I</taxon>
        <taxon>Pinales</taxon>
        <taxon>Pinaceae</taxon>
        <taxon>Picea</taxon>
    </lineage>
</organism>
<reference evidence="1" key="1">
    <citation type="journal article" date="2015" name="Genome Biol. Evol.">
        <title>Organellar Genomes of White Spruce (Picea glauca): Assembly and Annotation.</title>
        <authorList>
            <person name="Jackman S.D."/>
            <person name="Warren R.L."/>
            <person name="Gibb E.A."/>
            <person name="Vandervalk B.P."/>
            <person name="Mohamadi H."/>
            <person name="Chu J."/>
            <person name="Raymond A."/>
            <person name="Pleasance S."/>
            <person name="Coope R."/>
            <person name="Wildung M.R."/>
            <person name="Ritland C.E."/>
            <person name="Bousquet J."/>
            <person name="Jones S.J."/>
            <person name="Bohlmann J."/>
            <person name="Birol I."/>
        </authorList>
    </citation>
    <scope>NUCLEOTIDE SEQUENCE [LARGE SCALE GENOMIC DNA]</scope>
    <source>
        <tissue evidence="1">Flushing bud</tissue>
    </source>
</reference>
<proteinExistence type="predicted"/>
<protein>
    <submittedName>
        <fullName evidence="1">Uncharacterized protein</fullName>
    </submittedName>
</protein>
<evidence type="ECO:0000313" key="1">
    <source>
        <dbReference type="EMBL" id="KUM47461.1"/>
    </source>
</evidence>
<keyword evidence="1" id="KW-0496">Mitochondrion</keyword>
<sequence>MDQQGQKLALLRLSPSSAGSLYRSFFSDTCACLSPRFFPKVVLK</sequence>
<geneLocation type="mitochondrion" evidence="1"/>
<dbReference type="AlphaFoldDB" id="A0A101LY18"/>
<dbReference type="EMBL" id="LKAM01000007">
    <property type="protein sequence ID" value="KUM47461.1"/>
    <property type="molecule type" value="Genomic_DNA"/>
</dbReference>
<accession>A0A101LY18</accession>
<gene>
    <name evidence="1" type="ORF">ABT39_MTgene5647</name>
</gene>
<comment type="caution">
    <text evidence="1">The sequence shown here is derived from an EMBL/GenBank/DDBJ whole genome shotgun (WGS) entry which is preliminary data.</text>
</comment>
<name>A0A101LY18_PICGL</name>